<dbReference type="OrthoDB" id="3837907at2"/>
<dbReference type="EMBL" id="AP012319">
    <property type="protein sequence ID" value="BAL91139.1"/>
    <property type="molecule type" value="Genomic_DNA"/>
</dbReference>
<reference evidence="1 2" key="1">
    <citation type="submission" date="2012-02" db="EMBL/GenBank/DDBJ databases">
        <title>Complete genome sequence of Actinoplanes missouriensis 431 (= NBRC 102363).</title>
        <authorList>
            <person name="Ohnishi Y."/>
            <person name="Ishikawa J."/>
            <person name="Sekine M."/>
            <person name="Hosoyama A."/>
            <person name="Harada T."/>
            <person name="Narita H."/>
            <person name="Hata T."/>
            <person name="Konno Y."/>
            <person name="Tutikane K."/>
            <person name="Fujita N."/>
            <person name="Horinouchi S."/>
            <person name="Hayakawa M."/>
        </authorList>
    </citation>
    <scope>NUCLEOTIDE SEQUENCE [LARGE SCALE GENOMIC DNA]</scope>
    <source>
        <strain evidence="2">ATCC 14538 / DSM 43046 / CBS 188.64 / JCM 3121 / NBRC 102363 / NCIMB 12654 / NRRL B-3342 / UNCC 431</strain>
    </source>
</reference>
<dbReference type="Proteomes" id="UP000007882">
    <property type="component" value="Chromosome"/>
</dbReference>
<keyword evidence="2" id="KW-1185">Reference proteome</keyword>
<organism evidence="1 2">
    <name type="scientific">Actinoplanes missouriensis (strain ATCC 14538 / DSM 43046 / CBS 188.64 / JCM 3121 / NBRC 102363 / NCIMB 12654 / NRRL B-3342 / UNCC 431)</name>
    <dbReference type="NCBI Taxonomy" id="512565"/>
    <lineage>
        <taxon>Bacteria</taxon>
        <taxon>Bacillati</taxon>
        <taxon>Actinomycetota</taxon>
        <taxon>Actinomycetes</taxon>
        <taxon>Micromonosporales</taxon>
        <taxon>Micromonosporaceae</taxon>
        <taxon>Actinoplanes</taxon>
    </lineage>
</organism>
<dbReference type="STRING" id="512565.AMIS_59190"/>
<gene>
    <name evidence="1" type="ordered locus">AMIS_59190</name>
</gene>
<name>I0HDQ2_ACTM4</name>
<accession>I0HDQ2</accession>
<dbReference type="PATRIC" id="fig|512565.3.peg.5915"/>
<dbReference type="KEGG" id="ams:AMIS_59190"/>
<dbReference type="HOGENOM" id="CLU_1954914_0_0_11"/>
<evidence type="ECO:0000313" key="1">
    <source>
        <dbReference type="EMBL" id="BAL91139.1"/>
    </source>
</evidence>
<dbReference type="RefSeq" id="WP_014446026.1">
    <property type="nucleotide sequence ID" value="NC_017093.1"/>
</dbReference>
<dbReference type="AlphaFoldDB" id="I0HDQ2"/>
<protein>
    <submittedName>
        <fullName evidence="1">Uncharacterized protein</fullName>
    </submittedName>
</protein>
<sequence length="128" mass="13730">MIDFSAVLTANPPRPSWTDKDALDAAMALIDGTPFTMDWDGDAGEEWISLLDDTARIGMISTSRPVAVLAEDREPLAARAARLPVHSVTVPSFTSQVFVGSDTDLRAAFGSSVDVTPFSANDLWFATI</sequence>
<evidence type="ECO:0000313" key="2">
    <source>
        <dbReference type="Proteomes" id="UP000007882"/>
    </source>
</evidence>
<proteinExistence type="predicted"/>